<reference evidence="10 11" key="1">
    <citation type="submission" date="2018-08" db="EMBL/GenBank/DDBJ databases">
        <title>A genome reference for cultivated species of the human gut microbiota.</title>
        <authorList>
            <person name="Zou Y."/>
            <person name="Xue W."/>
            <person name="Luo G."/>
        </authorList>
    </citation>
    <scope>NUCLEOTIDE SEQUENCE [LARGE SCALE GENOMIC DNA]</scope>
    <source>
        <strain evidence="10 11">AF19-21</strain>
    </source>
</reference>
<dbReference type="InterPro" id="IPR017871">
    <property type="entry name" value="ABC_transporter-like_CS"/>
</dbReference>
<dbReference type="InterPro" id="IPR003439">
    <property type="entry name" value="ABC_transporter-like_ATP-bd"/>
</dbReference>
<dbReference type="PANTHER" id="PTHR43790:SF9">
    <property type="entry name" value="GALACTOFURANOSE TRANSPORTER ATP-BINDING PROTEIN YTFR"/>
    <property type="match status" value="1"/>
</dbReference>
<dbReference type="GO" id="GO:0005524">
    <property type="term" value="F:ATP binding"/>
    <property type="evidence" value="ECO:0007669"/>
    <property type="project" value="UniProtKB-KW"/>
</dbReference>
<evidence type="ECO:0000256" key="8">
    <source>
        <dbReference type="ARBA" id="ARBA00023136"/>
    </source>
</evidence>
<dbReference type="GO" id="GO:0005886">
    <property type="term" value="C:plasma membrane"/>
    <property type="evidence" value="ECO:0007669"/>
    <property type="project" value="UniProtKB-SubCell"/>
</dbReference>
<dbReference type="PANTHER" id="PTHR43790">
    <property type="entry name" value="CARBOHYDRATE TRANSPORT ATP-BINDING PROTEIN MG119-RELATED"/>
    <property type="match status" value="1"/>
</dbReference>
<organism evidence="10 11">
    <name type="scientific">Hungatella hathewayi</name>
    <dbReference type="NCBI Taxonomy" id="154046"/>
    <lineage>
        <taxon>Bacteria</taxon>
        <taxon>Bacillati</taxon>
        <taxon>Bacillota</taxon>
        <taxon>Clostridia</taxon>
        <taxon>Lachnospirales</taxon>
        <taxon>Lachnospiraceae</taxon>
        <taxon>Hungatella</taxon>
    </lineage>
</organism>
<keyword evidence="3" id="KW-1003">Cell membrane</keyword>
<evidence type="ECO:0000256" key="7">
    <source>
        <dbReference type="ARBA" id="ARBA00022967"/>
    </source>
</evidence>
<evidence type="ECO:0000256" key="2">
    <source>
        <dbReference type="ARBA" id="ARBA00022448"/>
    </source>
</evidence>
<evidence type="ECO:0000313" key="11">
    <source>
        <dbReference type="Proteomes" id="UP000261111"/>
    </source>
</evidence>
<evidence type="ECO:0000259" key="9">
    <source>
        <dbReference type="PROSITE" id="PS50893"/>
    </source>
</evidence>
<dbReference type="CDD" id="cd03216">
    <property type="entry name" value="ABC_Carb_Monos_I"/>
    <property type="match status" value="1"/>
</dbReference>
<dbReference type="InterPro" id="IPR003593">
    <property type="entry name" value="AAA+_ATPase"/>
</dbReference>
<name>A0A3E2WRR9_9FIRM</name>
<gene>
    <name evidence="10" type="ORF">DWX41_14540</name>
</gene>
<evidence type="ECO:0000313" key="10">
    <source>
        <dbReference type="EMBL" id="RGC29497.1"/>
    </source>
</evidence>
<dbReference type="Gene3D" id="3.40.50.300">
    <property type="entry name" value="P-loop containing nucleotide triphosphate hydrolases"/>
    <property type="match status" value="2"/>
</dbReference>
<comment type="subcellular location">
    <subcellularLocation>
        <location evidence="1">Cell membrane</location>
        <topology evidence="1">Peripheral membrane protein</topology>
    </subcellularLocation>
</comment>
<keyword evidence="6 10" id="KW-0067">ATP-binding</keyword>
<dbReference type="PROSITE" id="PS00211">
    <property type="entry name" value="ABC_TRANSPORTER_1"/>
    <property type="match status" value="1"/>
</dbReference>
<dbReference type="GeneID" id="93332891"/>
<evidence type="ECO:0000256" key="4">
    <source>
        <dbReference type="ARBA" id="ARBA00022737"/>
    </source>
</evidence>
<dbReference type="RefSeq" id="WP_025654920.1">
    <property type="nucleotide sequence ID" value="NZ_QVIA01000016.1"/>
</dbReference>
<dbReference type="PROSITE" id="PS50893">
    <property type="entry name" value="ABC_TRANSPORTER_2"/>
    <property type="match status" value="2"/>
</dbReference>
<keyword evidence="4" id="KW-0677">Repeat</keyword>
<keyword evidence="7" id="KW-1278">Translocase</keyword>
<dbReference type="Pfam" id="PF00005">
    <property type="entry name" value="ABC_tran"/>
    <property type="match status" value="2"/>
</dbReference>
<feature type="domain" description="ABC transporter" evidence="9">
    <location>
        <begin position="255"/>
        <end position="503"/>
    </location>
</feature>
<evidence type="ECO:0000256" key="3">
    <source>
        <dbReference type="ARBA" id="ARBA00022475"/>
    </source>
</evidence>
<evidence type="ECO:0000256" key="5">
    <source>
        <dbReference type="ARBA" id="ARBA00022741"/>
    </source>
</evidence>
<dbReference type="SMART" id="SM00382">
    <property type="entry name" value="AAA"/>
    <property type="match status" value="2"/>
</dbReference>
<proteinExistence type="predicted"/>
<dbReference type="InterPro" id="IPR027417">
    <property type="entry name" value="P-loop_NTPase"/>
</dbReference>
<evidence type="ECO:0000256" key="1">
    <source>
        <dbReference type="ARBA" id="ARBA00004202"/>
    </source>
</evidence>
<protein>
    <submittedName>
        <fullName evidence="10">Sugar ABC transporter ATP-binding protein</fullName>
    </submittedName>
</protein>
<dbReference type="AlphaFoldDB" id="A0A3E2WRR9"/>
<dbReference type="GO" id="GO:0016887">
    <property type="term" value="F:ATP hydrolysis activity"/>
    <property type="evidence" value="ECO:0007669"/>
    <property type="project" value="InterPro"/>
</dbReference>
<dbReference type="SUPFAM" id="SSF52540">
    <property type="entry name" value="P-loop containing nucleoside triphosphate hydrolases"/>
    <property type="match status" value="2"/>
</dbReference>
<accession>A0A3E2WRR9</accession>
<dbReference type="Proteomes" id="UP000261111">
    <property type="component" value="Unassembled WGS sequence"/>
</dbReference>
<keyword evidence="5" id="KW-0547">Nucleotide-binding</keyword>
<dbReference type="CDD" id="cd03215">
    <property type="entry name" value="ABC_Carb_Monos_II"/>
    <property type="match status" value="1"/>
</dbReference>
<evidence type="ECO:0000256" key="6">
    <source>
        <dbReference type="ARBA" id="ARBA00022840"/>
    </source>
</evidence>
<keyword evidence="8" id="KW-0472">Membrane</keyword>
<comment type="caution">
    <text evidence="10">The sequence shown here is derived from an EMBL/GenBank/DDBJ whole genome shotgun (WGS) entry which is preliminary data.</text>
</comment>
<dbReference type="EMBL" id="QVIA01000016">
    <property type="protein sequence ID" value="RGC29497.1"/>
    <property type="molecule type" value="Genomic_DNA"/>
</dbReference>
<keyword evidence="2" id="KW-0813">Transport</keyword>
<sequence length="510" mass="56465">MEQKAIYKIQNICKYFPGVKALDDVSFDIMEGEIHAIVGENGAGKSTLMNIMSGVYQPSSGSLIFEGEGLELKSVSHAQDIGISMIHQELSLSPALDIAENIFAGRLPKGKAGFLNIRKLYTETEGALREVGLDYLNARTLIRDISTSQQQLVEIAKALALKSKLIIMDEPTSSLTASEADFLEKIIRGLKKSGVTILYISHKLDEIMRLADKITVLRDGRHIITDDKSSMTIEKMISYMVGREYSQITVRDSFIQDYESRRVILDVEDLCVGNKVKNVSFKLYEGEILGITGLVGAGRSEVLQAVYGADTRRSGTITIQGKKCPLHKTGEAIEQGMGLVPEGRKTQGLFLKLSVQDNAAVMYLRKLRSKTGLLNIRRCKSLTEQYIKKLNIKTPSQGQIIENLSGGNQQKVVIARCLMNNPKILFMDEPTQGIDIGAKEEIYQIMNELVKEGVSIVMVSSEMQETISLCDRVIVMYEGQITGELLHKDVSDEKILALASDKKVYPKGTT</sequence>
<dbReference type="InterPro" id="IPR050107">
    <property type="entry name" value="ABC_carbohydrate_import_ATPase"/>
</dbReference>
<dbReference type="FunFam" id="3.40.50.300:FF:000127">
    <property type="entry name" value="Ribose import ATP-binding protein RbsA"/>
    <property type="match status" value="1"/>
</dbReference>
<feature type="domain" description="ABC transporter" evidence="9">
    <location>
        <begin position="7"/>
        <end position="244"/>
    </location>
</feature>